<name>A0ABW2N1I2_9ACTN</name>
<dbReference type="EMBL" id="JBHTCH010000004">
    <property type="protein sequence ID" value="MFC7359735.1"/>
    <property type="molecule type" value="Genomic_DNA"/>
</dbReference>
<organism evidence="2 3">
    <name type="scientific">Nocardioides astragali</name>
    <dbReference type="NCBI Taxonomy" id="1776736"/>
    <lineage>
        <taxon>Bacteria</taxon>
        <taxon>Bacillati</taxon>
        <taxon>Actinomycetota</taxon>
        <taxon>Actinomycetes</taxon>
        <taxon>Propionibacteriales</taxon>
        <taxon>Nocardioidaceae</taxon>
        <taxon>Nocardioides</taxon>
    </lineage>
</organism>
<keyword evidence="1" id="KW-0732">Signal</keyword>
<feature type="chain" id="PRO_5047461983" description="Ig-like domain-containing protein" evidence="1">
    <location>
        <begin position="36"/>
        <end position="164"/>
    </location>
</feature>
<evidence type="ECO:0000256" key="1">
    <source>
        <dbReference type="SAM" id="SignalP"/>
    </source>
</evidence>
<proteinExistence type="predicted"/>
<evidence type="ECO:0000313" key="3">
    <source>
        <dbReference type="Proteomes" id="UP001596524"/>
    </source>
</evidence>
<dbReference type="Proteomes" id="UP001596524">
    <property type="component" value="Unassembled WGS sequence"/>
</dbReference>
<reference evidence="3" key="1">
    <citation type="journal article" date="2019" name="Int. J. Syst. Evol. Microbiol.">
        <title>The Global Catalogue of Microorganisms (GCM) 10K type strain sequencing project: providing services to taxonomists for standard genome sequencing and annotation.</title>
        <authorList>
            <consortium name="The Broad Institute Genomics Platform"/>
            <consortium name="The Broad Institute Genome Sequencing Center for Infectious Disease"/>
            <person name="Wu L."/>
            <person name="Ma J."/>
        </authorList>
    </citation>
    <scope>NUCLEOTIDE SEQUENCE [LARGE SCALE GENOMIC DNA]</scope>
    <source>
        <strain evidence="3">FCH27</strain>
    </source>
</reference>
<sequence length="164" mass="16791">MTRLLQALLTGGRRATCVATLLALGGSLFVSQASASWAAWTDSAAVSGATLGAHEVLPPTTVDCDGTGVLVPLTFSWPSKDPRYTYRAQLVDSSGAVRRTDLVPESGQGSYSVTYAAGDLPAGSFTVRVSSFLTGSTTWTSATAASHPGSKVSVLFVGLVTACS</sequence>
<feature type="signal peptide" evidence="1">
    <location>
        <begin position="1"/>
        <end position="35"/>
    </location>
</feature>
<evidence type="ECO:0008006" key="4">
    <source>
        <dbReference type="Google" id="ProtNLM"/>
    </source>
</evidence>
<dbReference type="RefSeq" id="WP_255889850.1">
    <property type="nucleotide sequence ID" value="NZ_JAFMZM010000002.1"/>
</dbReference>
<keyword evidence="3" id="KW-1185">Reference proteome</keyword>
<protein>
    <recommendedName>
        <fullName evidence="4">Ig-like domain-containing protein</fullName>
    </recommendedName>
</protein>
<accession>A0ABW2N1I2</accession>
<comment type="caution">
    <text evidence="2">The sequence shown here is derived from an EMBL/GenBank/DDBJ whole genome shotgun (WGS) entry which is preliminary data.</text>
</comment>
<gene>
    <name evidence="2" type="ORF">ACFQO6_05585</name>
</gene>
<evidence type="ECO:0000313" key="2">
    <source>
        <dbReference type="EMBL" id="MFC7359735.1"/>
    </source>
</evidence>